<evidence type="ECO:0000256" key="4">
    <source>
        <dbReference type="ARBA" id="ARBA00022729"/>
    </source>
</evidence>
<organism evidence="6 7">
    <name type="scientific">Streptomyces polygonati</name>
    <dbReference type="NCBI Taxonomy" id="1617087"/>
    <lineage>
        <taxon>Bacteria</taxon>
        <taxon>Bacillati</taxon>
        <taxon>Actinomycetota</taxon>
        <taxon>Actinomycetes</taxon>
        <taxon>Kitasatosporales</taxon>
        <taxon>Streptomycetaceae</taxon>
        <taxon>Streptomyces</taxon>
    </lineage>
</organism>
<keyword evidence="7" id="KW-1185">Reference proteome</keyword>
<evidence type="ECO:0000256" key="1">
    <source>
        <dbReference type="ARBA" id="ARBA00004196"/>
    </source>
</evidence>
<keyword evidence="4" id="KW-0732">Signal</keyword>
<dbReference type="RefSeq" id="WP_386424589.1">
    <property type="nucleotide sequence ID" value="NZ_JBHSBB010000001.1"/>
</dbReference>
<evidence type="ECO:0000256" key="3">
    <source>
        <dbReference type="ARBA" id="ARBA00022448"/>
    </source>
</evidence>
<reference evidence="7" key="1">
    <citation type="journal article" date="2019" name="Int. J. Syst. Evol. Microbiol.">
        <title>The Global Catalogue of Microorganisms (GCM) 10K type strain sequencing project: providing services to taxonomists for standard genome sequencing and annotation.</title>
        <authorList>
            <consortium name="The Broad Institute Genomics Platform"/>
            <consortium name="The Broad Institute Genome Sequencing Center for Infectious Disease"/>
            <person name="Wu L."/>
            <person name="Ma J."/>
        </authorList>
    </citation>
    <scope>NUCLEOTIDE SEQUENCE [LARGE SCALE GENOMIC DNA]</scope>
    <source>
        <strain evidence="7">CGMCC 4.7237</strain>
    </source>
</reference>
<evidence type="ECO:0000256" key="2">
    <source>
        <dbReference type="ARBA" id="ARBA00008814"/>
    </source>
</evidence>
<dbReference type="PROSITE" id="PS51257">
    <property type="entry name" value="PROKAR_LIPOPROTEIN"/>
    <property type="match status" value="1"/>
</dbReference>
<evidence type="ECO:0000313" key="6">
    <source>
        <dbReference type="EMBL" id="MFC4029926.1"/>
    </source>
</evidence>
<sequence length="356" mass="37005">MDSRTASQVSRRGLIAAGGATALGALLTACGGGSRGGAAAAGASAGASPGASASAVKGPWSFTDDQPKHLTAPAAPARVVAFTGTAAALVDFGLDRQIVGVFGETRAADGKADPQAGDLDVDRVAIIGNAYGEFDIEKYAALRPDLLVTHMYDPGALWYVPDESKSKILQVNPTVAAITVGRVPITRPIERYAELAASLGADLKARKVTDAKARFEAAAESLRRAAKAAGGVRVLAGSGSPDLFYVSNPRVSTDLMYFAQLGVDIVVPDKPDPGGYFESLSWENADKYPADLILLDDRGTSLQPEDLAGKPAWGRLPAVKARQITPWSAVPRFSYAGAAPLLERLTKAVESTKKVS</sequence>
<evidence type="ECO:0000259" key="5">
    <source>
        <dbReference type="PROSITE" id="PS50983"/>
    </source>
</evidence>
<dbReference type="PANTHER" id="PTHR30532">
    <property type="entry name" value="IRON III DICITRATE-BINDING PERIPLASMIC PROTEIN"/>
    <property type="match status" value="1"/>
</dbReference>
<name>A0ABV8HI13_9ACTN</name>
<protein>
    <submittedName>
        <fullName evidence="6">ABC transporter substrate-binding protein</fullName>
    </submittedName>
</protein>
<dbReference type="PROSITE" id="PS51318">
    <property type="entry name" value="TAT"/>
    <property type="match status" value="1"/>
</dbReference>
<comment type="caution">
    <text evidence="6">The sequence shown here is derived from an EMBL/GenBank/DDBJ whole genome shotgun (WGS) entry which is preliminary data.</text>
</comment>
<comment type="subcellular location">
    <subcellularLocation>
        <location evidence="1">Cell envelope</location>
    </subcellularLocation>
</comment>
<gene>
    <name evidence="6" type="ORF">ACFO3J_00410</name>
</gene>
<dbReference type="Pfam" id="PF01497">
    <property type="entry name" value="Peripla_BP_2"/>
    <property type="match status" value="1"/>
</dbReference>
<dbReference type="EMBL" id="JBHSBB010000001">
    <property type="protein sequence ID" value="MFC4029926.1"/>
    <property type="molecule type" value="Genomic_DNA"/>
</dbReference>
<dbReference type="InterPro" id="IPR051313">
    <property type="entry name" value="Bact_iron-sidero_bind"/>
</dbReference>
<comment type="similarity">
    <text evidence="2">Belongs to the bacterial solute-binding protein 8 family.</text>
</comment>
<feature type="domain" description="Fe/B12 periplasmic-binding" evidence="5">
    <location>
        <begin position="77"/>
        <end position="356"/>
    </location>
</feature>
<dbReference type="PROSITE" id="PS50983">
    <property type="entry name" value="FE_B12_PBP"/>
    <property type="match status" value="1"/>
</dbReference>
<dbReference type="InterPro" id="IPR006311">
    <property type="entry name" value="TAT_signal"/>
</dbReference>
<dbReference type="SUPFAM" id="SSF53807">
    <property type="entry name" value="Helical backbone' metal receptor"/>
    <property type="match status" value="1"/>
</dbReference>
<evidence type="ECO:0000313" key="7">
    <source>
        <dbReference type="Proteomes" id="UP001595765"/>
    </source>
</evidence>
<dbReference type="Gene3D" id="3.40.50.1980">
    <property type="entry name" value="Nitrogenase molybdenum iron protein domain"/>
    <property type="match status" value="2"/>
</dbReference>
<dbReference type="Proteomes" id="UP001595765">
    <property type="component" value="Unassembled WGS sequence"/>
</dbReference>
<dbReference type="PANTHER" id="PTHR30532:SF24">
    <property type="entry name" value="FERRIC ENTEROBACTIN-BINDING PERIPLASMIC PROTEIN FEPB"/>
    <property type="match status" value="1"/>
</dbReference>
<accession>A0ABV8HI13</accession>
<keyword evidence="3" id="KW-0813">Transport</keyword>
<proteinExistence type="inferred from homology"/>
<dbReference type="InterPro" id="IPR002491">
    <property type="entry name" value="ABC_transptr_periplasmic_BD"/>
</dbReference>